<evidence type="ECO:0000313" key="1">
    <source>
        <dbReference type="EMBL" id="CAJ2669817.1"/>
    </source>
</evidence>
<keyword evidence="2" id="KW-1185">Reference proteome</keyword>
<sequence length="241" mass="27779">MNVIFIVQEVDEQVKTILDPLPTNATAEQRTTFREAPKKDSKALFLIHQCVDAKVFEKIADFTTSKEARDTLQKSYGGDAKVKKVKLQALKRQYELLEMKNDETIADYFTRVVTLTNHMKNCGSNLAEQEIVEKVLRTLTSKFEHIVVTIEETKDLSEIKIEDLQSTLEAHEMKHGGRNHGKEDEQALFVKFKKYQDDKKKWQKEKESKKGKENVESSKEGGGKKKNYPKKDKSTIQCYNC</sequence>
<accession>A0ACB0LJX6</accession>
<reference evidence="1" key="1">
    <citation type="submission" date="2023-10" db="EMBL/GenBank/DDBJ databases">
        <authorList>
            <person name="Rodriguez Cubillos JULIANA M."/>
            <person name="De Vega J."/>
        </authorList>
    </citation>
    <scope>NUCLEOTIDE SEQUENCE</scope>
</reference>
<protein>
    <submittedName>
        <fullName evidence="1">Uncharacterized protein</fullName>
    </submittedName>
</protein>
<gene>
    <name evidence="1" type="ORF">MILVUS5_LOCUS33956</name>
</gene>
<organism evidence="1 2">
    <name type="scientific">Trifolium pratense</name>
    <name type="common">Red clover</name>
    <dbReference type="NCBI Taxonomy" id="57577"/>
    <lineage>
        <taxon>Eukaryota</taxon>
        <taxon>Viridiplantae</taxon>
        <taxon>Streptophyta</taxon>
        <taxon>Embryophyta</taxon>
        <taxon>Tracheophyta</taxon>
        <taxon>Spermatophyta</taxon>
        <taxon>Magnoliopsida</taxon>
        <taxon>eudicotyledons</taxon>
        <taxon>Gunneridae</taxon>
        <taxon>Pentapetalae</taxon>
        <taxon>rosids</taxon>
        <taxon>fabids</taxon>
        <taxon>Fabales</taxon>
        <taxon>Fabaceae</taxon>
        <taxon>Papilionoideae</taxon>
        <taxon>50 kb inversion clade</taxon>
        <taxon>NPAAA clade</taxon>
        <taxon>Hologalegina</taxon>
        <taxon>IRL clade</taxon>
        <taxon>Trifolieae</taxon>
        <taxon>Trifolium</taxon>
    </lineage>
</organism>
<dbReference type="EMBL" id="CASHSV030000615">
    <property type="protein sequence ID" value="CAJ2669817.1"/>
    <property type="molecule type" value="Genomic_DNA"/>
</dbReference>
<dbReference type="Proteomes" id="UP001177021">
    <property type="component" value="Unassembled WGS sequence"/>
</dbReference>
<evidence type="ECO:0000313" key="2">
    <source>
        <dbReference type="Proteomes" id="UP001177021"/>
    </source>
</evidence>
<name>A0ACB0LJX6_TRIPR</name>
<proteinExistence type="predicted"/>
<comment type="caution">
    <text evidence="1">The sequence shown here is derived from an EMBL/GenBank/DDBJ whole genome shotgun (WGS) entry which is preliminary data.</text>
</comment>